<evidence type="ECO:0008006" key="4">
    <source>
        <dbReference type="Google" id="ProtNLM"/>
    </source>
</evidence>
<proteinExistence type="predicted"/>
<dbReference type="Proteomes" id="UP000597656">
    <property type="component" value="Unassembled WGS sequence"/>
</dbReference>
<feature type="transmembrane region" description="Helical" evidence="1">
    <location>
        <begin position="304"/>
        <end position="322"/>
    </location>
</feature>
<feature type="transmembrane region" description="Helical" evidence="1">
    <location>
        <begin position="193"/>
        <end position="214"/>
    </location>
</feature>
<organism evidence="2 3">
    <name type="scientific">Lentzea pudingi</name>
    <dbReference type="NCBI Taxonomy" id="1789439"/>
    <lineage>
        <taxon>Bacteria</taxon>
        <taxon>Bacillati</taxon>
        <taxon>Actinomycetota</taxon>
        <taxon>Actinomycetes</taxon>
        <taxon>Pseudonocardiales</taxon>
        <taxon>Pseudonocardiaceae</taxon>
        <taxon>Lentzea</taxon>
    </lineage>
</organism>
<accession>A0ABQ2IXA1</accession>
<evidence type="ECO:0000256" key="1">
    <source>
        <dbReference type="SAM" id="Phobius"/>
    </source>
</evidence>
<protein>
    <recommendedName>
        <fullName evidence="4">ABC-2 family transporter protein</fullName>
    </recommendedName>
</protein>
<keyword evidence="1" id="KW-0472">Membrane</keyword>
<sequence>MNATTTDRPVVRTRVGWTDLLWLIRRQHRWMLVGTGTLVLVWISALLLLRIAAPARGPMGTWDSNPLVDLAKIMGATPMIFGLLIAVFWAAPLVSREYEQRTTTMVWSQDITSSRWLASKIVLLGSIAAGLAAALGASAGFMMRGINDARDRPAFLAFSEVGLFETAPHLQAAYAAFGFALGLAMSAITRRTVVAMAVTLAVYVGVRILVIAGWRPFYEDPVRQTTPIHGQLTNGDTIDQNPLYVAGGFLNSAGEPAELPIECLSKNSLSDDEINNCFADAGITHRFNDYQPADRLDSFQLVETAIFIVFTAILIGLAWMWIRRFGRT</sequence>
<keyword evidence="3" id="KW-1185">Reference proteome</keyword>
<evidence type="ECO:0000313" key="2">
    <source>
        <dbReference type="EMBL" id="GGN30020.1"/>
    </source>
</evidence>
<dbReference type="EMBL" id="BMNC01000035">
    <property type="protein sequence ID" value="GGN30020.1"/>
    <property type="molecule type" value="Genomic_DNA"/>
</dbReference>
<keyword evidence="1" id="KW-0812">Transmembrane</keyword>
<feature type="transmembrane region" description="Helical" evidence="1">
    <location>
        <begin position="166"/>
        <end position="186"/>
    </location>
</feature>
<comment type="caution">
    <text evidence="2">The sequence shown here is derived from an EMBL/GenBank/DDBJ whole genome shotgun (WGS) entry which is preliminary data.</text>
</comment>
<reference evidence="3" key="1">
    <citation type="journal article" date="2019" name="Int. J. Syst. Evol. Microbiol.">
        <title>The Global Catalogue of Microorganisms (GCM) 10K type strain sequencing project: providing services to taxonomists for standard genome sequencing and annotation.</title>
        <authorList>
            <consortium name="The Broad Institute Genomics Platform"/>
            <consortium name="The Broad Institute Genome Sequencing Center for Infectious Disease"/>
            <person name="Wu L."/>
            <person name="Ma J."/>
        </authorList>
    </citation>
    <scope>NUCLEOTIDE SEQUENCE [LARGE SCALE GENOMIC DNA]</scope>
    <source>
        <strain evidence="3">CGMCC 4.7319</strain>
    </source>
</reference>
<dbReference type="RefSeq" id="WP_189160740.1">
    <property type="nucleotide sequence ID" value="NZ_BMNC01000035.1"/>
</dbReference>
<feature type="transmembrane region" description="Helical" evidence="1">
    <location>
        <begin position="73"/>
        <end position="95"/>
    </location>
</feature>
<gene>
    <name evidence="2" type="ORF">GCM10011609_87530</name>
</gene>
<feature type="transmembrane region" description="Helical" evidence="1">
    <location>
        <begin position="30"/>
        <end position="53"/>
    </location>
</feature>
<evidence type="ECO:0000313" key="3">
    <source>
        <dbReference type="Proteomes" id="UP000597656"/>
    </source>
</evidence>
<name>A0ABQ2IXA1_9PSEU</name>
<keyword evidence="1" id="KW-1133">Transmembrane helix</keyword>
<feature type="transmembrane region" description="Helical" evidence="1">
    <location>
        <begin position="121"/>
        <end position="146"/>
    </location>
</feature>